<dbReference type="Gene3D" id="1.20.120.80">
    <property type="entry name" value="Cytochrome c oxidase, subunit III, four-helix bundle"/>
    <property type="match status" value="1"/>
</dbReference>
<dbReference type="InterPro" id="IPR024791">
    <property type="entry name" value="Cyt_c/ubiquinol_Oxase_su3"/>
</dbReference>
<dbReference type="GO" id="GO:0004129">
    <property type="term" value="F:cytochrome-c oxidase activity"/>
    <property type="evidence" value="ECO:0007669"/>
    <property type="project" value="InterPro"/>
</dbReference>
<dbReference type="Pfam" id="PF00510">
    <property type="entry name" value="COX3"/>
    <property type="match status" value="1"/>
</dbReference>
<sequence>MVRNRFYRVSPSPWPFMVSGCMLNMAVGLVTWMWSDKIGLMFIGFGGFLLVCCLVMWWRDLLREGDQGYHTKRVVKNFRDGMAMFIASEVMFFFSFFFAFFSSTLSPNVEVSGTWPPVGIRVPNAFGVPAVNTALLLTSGASMNYALGSVRCRDYDRGSLVGMLGAIVLGVAFIALQYREYYFNSFSIADGIYGSTFYMLTGFHGAHVFFGTLFLIVTFFRLWYGHFLSDRHFGLEACAWYWHFVDVVWIAVYFFVYIWGGGQLFNWWFDYWDGNVWWMKKINT</sequence>
<evidence type="ECO:0000313" key="11">
    <source>
        <dbReference type="EMBL" id="QDO71847.1"/>
    </source>
</evidence>
<feature type="transmembrane region" description="Helical" evidence="9">
    <location>
        <begin position="240"/>
        <end position="260"/>
    </location>
</feature>
<keyword evidence="7 9" id="KW-0472">Membrane</keyword>
<reference evidence="11" key="1">
    <citation type="journal article" date="2019" name="Mol. Phylogenet. Evol.">
        <title>A mitochondrial genome phylogeny of Mytilidae (Bivalvia: Mytilida).</title>
        <authorList>
            <person name="Lee Y."/>
            <person name="Kwak H."/>
            <person name="Shin J."/>
            <person name="Kim S.C."/>
            <person name="Kim T."/>
            <person name="Park J.K."/>
        </authorList>
    </citation>
    <scope>NUCLEOTIDE SEQUENCE</scope>
</reference>
<dbReference type="GO" id="GO:0016020">
    <property type="term" value="C:membrane"/>
    <property type="evidence" value="ECO:0007669"/>
    <property type="project" value="UniProtKB-SubCell"/>
</dbReference>
<keyword evidence="5" id="KW-1278">Translocase</keyword>
<name>A0A516EZB7_9BIVA</name>
<comment type="similarity">
    <text evidence="2 8">Belongs to the cytochrome c oxidase subunit 3 family.</text>
</comment>
<dbReference type="InterPro" id="IPR000298">
    <property type="entry name" value="Cyt_c_oxidase-like_su3"/>
</dbReference>
<keyword evidence="4 8" id="KW-0812">Transmembrane</keyword>
<dbReference type="InterPro" id="IPR013833">
    <property type="entry name" value="Cyt_c_oxidase_su3_a-hlx"/>
</dbReference>
<dbReference type="EMBL" id="MK721541">
    <property type="protein sequence ID" value="QDO71847.1"/>
    <property type="molecule type" value="Genomic_DNA"/>
</dbReference>
<dbReference type="PROSITE" id="PS50253">
    <property type="entry name" value="COX3"/>
    <property type="match status" value="1"/>
</dbReference>
<evidence type="ECO:0000256" key="8">
    <source>
        <dbReference type="RuleBase" id="RU003375"/>
    </source>
</evidence>
<feature type="domain" description="Heme-copper oxidase subunit III family profile" evidence="10">
    <location>
        <begin position="2"/>
        <end position="261"/>
    </location>
</feature>
<dbReference type="InterPro" id="IPR033945">
    <property type="entry name" value="Cyt_c_oxase_su3_dom"/>
</dbReference>
<proteinExistence type="inferred from homology"/>
<geneLocation type="mitochondrion" evidence="11"/>
<keyword evidence="6 9" id="KW-1133">Transmembrane helix</keyword>
<evidence type="ECO:0000256" key="2">
    <source>
        <dbReference type="ARBA" id="ARBA00010581"/>
    </source>
</evidence>
<comment type="subcellular location">
    <subcellularLocation>
        <location evidence="1">Membrane</location>
        <topology evidence="1">Multi-pass membrane protein</topology>
    </subcellularLocation>
</comment>
<gene>
    <name evidence="11" type="primary">cox3</name>
</gene>
<dbReference type="AlphaFoldDB" id="A0A516EZB7"/>
<dbReference type="PROSITE" id="PS51257">
    <property type="entry name" value="PROKAR_LIPOPROTEIN"/>
    <property type="match status" value="1"/>
</dbReference>
<feature type="transmembrane region" description="Helical" evidence="9">
    <location>
        <begin position="159"/>
        <end position="178"/>
    </location>
</feature>
<evidence type="ECO:0000256" key="5">
    <source>
        <dbReference type="ARBA" id="ARBA00022967"/>
    </source>
</evidence>
<keyword evidence="8 11" id="KW-0496">Mitochondrion</keyword>
<evidence type="ECO:0000259" key="10">
    <source>
        <dbReference type="PROSITE" id="PS50253"/>
    </source>
</evidence>
<comment type="function">
    <text evidence="8">Component of the cytochrome c oxidase, the last enzyme in the mitochondrial electron transport chain which drives oxidative phosphorylation. The respiratory chain contains 3 multisubunit complexes succinate dehydrogenase (complex II, CII), ubiquinol-cytochrome c oxidoreductase (cytochrome b-c1 complex, complex III, CIII) and cytochrome c oxidase (complex IV, CIV), that cooperate to transfer electrons derived from NADH and succinate to molecular oxygen, creating an electrochemical gradient over the inner membrane that drives transmembrane transport and the ATP synthase. Cytochrome c oxidase is the component of the respiratory chain that catalyzes the reduction of oxygen to water. Electrons originating from reduced cytochrome c in the intermembrane space (IMS) are transferred via the dinuclear copper A center (CU(A)) of subunit 2 and heme A of subunit 1 to the active site in subunit 1, a binuclear center (BNC) formed by heme A3 and copper B (CU(B)). The BNC reduces molecular oxygen to 2 water molecules using 4 electrons from cytochrome c in the IMS and 4 protons from the mitochondrial matrix.</text>
</comment>
<dbReference type="PANTHER" id="PTHR11403">
    <property type="entry name" value="CYTOCHROME C OXIDASE SUBUNIT III"/>
    <property type="match status" value="1"/>
</dbReference>
<feature type="transmembrane region" description="Helical" evidence="9">
    <location>
        <begin position="125"/>
        <end position="147"/>
    </location>
</feature>
<protein>
    <recommendedName>
        <fullName evidence="3 8">Cytochrome c oxidase subunit 3</fullName>
    </recommendedName>
</protein>
<evidence type="ECO:0000256" key="9">
    <source>
        <dbReference type="SAM" id="Phobius"/>
    </source>
</evidence>
<evidence type="ECO:0000256" key="6">
    <source>
        <dbReference type="ARBA" id="ARBA00022989"/>
    </source>
</evidence>
<evidence type="ECO:0000256" key="1">
    <source>
        <dbReference type="ARBA" id="ARBA00004141"/>
    </source>
</evidence>
<accession>A0A516EZB7</accession>
<dbReference type="GO" id="GO:0005739">
    <property type="term" value="C:mitochondrion"/>
    <property type="evidence" value="ECO:0007669"/>
    <property type="project" value="TreeGrafter"/>
</dbReference>
<organism evidence="11">
    <name type="scientific">Brachidontes mutabilis</name>
    <dbReference type="NCBI Taxonomy" id="221498"/>
    <lineage>
        <taxon>Eukaryota</taxon>
        <taxon>Metazoa</taxon>
        <taxon>Spiralia</taxon>
        <taxon>Lophotrochozoa</taxon>
        <taxon>Mollusca</taxon>
        <taxon>Bivalvia</taxon>
        <taxon>Autobranchia</taxon>
        <taxon>Pteriomorphia</taxon>
        <taxon>Mytilida</taxon>
        <taxon>Mytiloidea</taxon>
        <taxon>Mytilidae</taxon>
        <taxon>Brachidontinae</taxon>
        <taxon>Brachidontes</taxon>
    </lineage>
</organism>
<feature type="transmembrane region" description="Helical" evidence="9">
    <location>
        <begin position="40"/>
        <end position="62"/>
    </location>
</feature>
<evidence type="ECO:0000256" key="4">
    <source>
        <dbReference type="ARBA" id="ARBA00022692"/>
    </source>
</evidence>
<evidence type="ECO:0000256" key="3">
    <source>
        <dbReference type="ARBA" id="ARBA00015944"/>
    </source>
</evidence>
<feature type="transmembrane region" description="Helical" evidence="9">
    <location>
        <begin position="12"/>
        <end position="34"/>
    </location>
</feature>
<feature type="transmembrane region" description="Helical" evidence="9">
    <location>
        <begin position="83"/>
        <end position="105"/>
    </location>
</feature>
<dbReference type="PANTHER" id="PTHR11403:SF7">
    <property type="entry name" value="CYTOCHROME C OXIDASE SUBUNIT 3"/>
    <property type="match status" value="1"/>
</dbReference>
<dbReference type="SUPFAM" id="SSF81452">
    <property type="entry name" value="Cytochrome c oxidase subunit III-like"/>
    <property type="match status" value="1"/>
</dbReference>
<dbReference type="InterPro" id="IPR035973">
    <property type="entry name" value="Cyt_c_oxidase_su3-like_sf"/>
</dbReference>
<evidence type="ECO:0000256" key="7">
    <source>
        <dbReference type="ARBA" id="ARBA00023136"/>
    </source>
</evidence>
<feature type="transmembrane region" description="Helical" evidence="9">
    <location>
        <begin position="198"/>
        <end position="220"/>
    </location>
</feature>
<dbReference type="CDD" id="cd01665">
    <property type="entry name" value="Cyt_c_Oxidase_III"/>
    <property type="match status" value="1"/>
</dbReference>
<dbReference type="Gene3D" id="1.10.287.70">
    <property type="match status" value="1"/>
</dbReference>
<dbReference type="GO" id="GO:0006123">
    <property type="term" value="P:mitochondrial electron transport, cytochrome c to oxygen"/>
    <property type="evidence" value="ECO:0007669"/>
    <property type="project" value="TreeGrafter"/>
</dbReference>